<dbReference type="PANTHER" id="PTHR42986">
    <property type="entry name" value="BENZALDEHYDE DEHYDROGENASE YFMT"/>
    <property type="match status" value="1"/>
</dbReference>
<evidence type="ECO:0000313" key="8">
    <source>
        <dbReference type="Proteomes" id="UP001059950"/>
    </source>
</evidence>
<dbReference type="InterPro" id="IPR015590">
    <property type="entry name" value="Aldehyde_DH_dom"/>
</dbReference>
<dbReference type="Pfam" id="PF00171">
    <property type="entry name" value="Aldedh"/>
    <property type="match status" value="1"/>
</dbReference>
<keyword evidence="3" id="KW-0520">NAD</keyword>
<dbReference type="EMBL" id="CP073344">
    <property type="protein sequence ID" value="UTW05437.1"/>
    <property type="molecule type" value="Genomic_DNA"/>
</dbReference>
<feature type="active site" evidence="4">
    <location>
        <position position="301"/>
    </location>
</feature>
<dbReference type="Gene3D" id="3.40.309.10">
    <property type="entry name" value="Aldehyde Dehydrogenase, Chain A, domain 2"/>
    <property type="match status" value="1"/>
</dbReference>
<evidence type="ECO:0000256" key="5">
    <source>
        <dbReference type="RuleBase" id="RU003345"/>
    </source>
</evidence>
<dbReference type="InterPro" id="IPR029510">
    <property type="entry name" value="Ald_DH_CS_GLU"/>
</dbReference>
<dbReference type="InterPro" id="IPR016161">
    <property type="entry name" value="Ald_DH/histidinol_DH"/>
</dbReference>
<organism evidence="7 8">
    <name type="scientific">Amphritea atlantica</name>
    <dbReference type="NCBI Taxonomy" id="355243"/>
    <lineage>
        <taxon>Bacteria</taxon>
        <taxon>Pseudomonadati</taxon>
        <taxon>Pseudomonadota</taxon>
        <taxon>Gammaproteobacteria</taxon>
        <taxon>Oceanospirillales</taxon>
        <taxon>Oceanospirillaceae</taxon>
        <taxon>Amphritea</taxon>
    </lineage>
</organism>
<keyword evidence="2 5" id="KW-0560">Oxidoreductase</keyword>
<dbReference type="Proteomes" id="UP001059950">
    <property type="component" value="Chromosome"/>
</dbReference>
<evidence type="ECO:0000259" key="6">
    <source>
        <dbReference type="Pfam" id="PF00171"/>
    </source>
</evidence>
<protein>
    <submittedName>
        <fullName evidence="7">Benzaldehyde dehydrogenase</fullName>
    </submittedName>
</protein>
<dbReference type="InterPro" id="IPR016162">
    <property type="entry name" value="Ald_DH_N"/>
</dbReference>
<evidence type="ECO:0000256" key="1">
    <source>
        <dbReference type="ARBA" id="ARBA00009986"/>
    </source>
</evidence>
<proteinExistence type="inferred from homology"/>
<comment type="similarity">
    <text evidence="1 5">Belongs to the aldehyde dehydrogenase family.</text>
</comment>
<evidence type="ECO:0000256" key="4">
    <source>
        <dbReference type="PROSITE-ProRule" id="PRU10007"/>
    </source>
</evidence>
<dbReference type="CDD" id="cd07152">
    <property type="entry name" value="ALDH_BenzADH"/>
    <property type="match status" value="1"/>
</dbReference>
<gene>
    <name evidence="7" type="ORF">KDX31_17160</name>
</gene>
<dbReference type="PANTHER" id="PTHR42986:SF1">
    <property type="entry name" value="BENZALDEHYDE DEHYDROGENASE YFMT"/>
    <property type="match status" value="1"/>
</dbReference>
<evidence type="ECO:0000313" key="7">
    <source>
        <dbReference type="EMBL" id="UTW05437.1"/>
    </source>
</evidence>
<name>A0ABY5H0K5_9GAMM</name>
<sequence>MLRCNKKSYGEIWHSGCSIQLTIKNVHSHLFLGGQHAGGSIVTSVHGDSDLLDQLLWEGRIFDGSWKVAQGGSAVVTEPATGEELTRTGMGDAADIAIAARSAAEAQAEWVKMPSRERADIFFRAAEALQQDFEAARTWIARETGGIYAKGEHEVREAVVILRRSGAMLLDSGHGLVLPSASGQLSFAKRQPLGVIGVISPFNFPLILSLRAVAPALAAGNAVVLKPDPRTPVSGGFIIARAFELAGLPKGLLHVVPGGADAGEALCTDPHVRMIAFTGSTPVGRRIGELAGRHLKKVMLELGGKSPLIITEDVDLDLAASNVAWGAWFHQGQICMASGRIIVHESIAEQLIERLVAKASHLPFGNPADGNVALGPMINRNQLERVDAIVKDSVAAGAVLEAGGEPEGPYYRPTVLSGVKPGMRAYSEEFFGPVASVITYRDDEEAIRIANDTEYGLAAAVICRSVGRATAIGERLSAGMVHINDQTVNDECSNPFGGRGASGNGGSIGGPADWDEFCQWQWVTVKDAPPAYPF</sequence>
<feature type="domain" description="Aldehyde dehydrogenase" evidence="6">
    <location>
        <begin position="70"/>
        <end position="523"/>
    </location>
</feature>
<reference evidence="7" key="1">
    <citation type="submission" date="2021-04" db="EMBL/GenBank/DDBJ databases">
        <title>Oceanospirillales bacteria with DddD are important DMSP degraders in coastal seawater.</title>
        <authorList>
            <person name="Liu J."/>
        </authorList>
    </citation>
    <scope>NUCLEOTIDE SEQUENCE</scope>
    <source>
        <strain evidence="7">GY6</strain>
    </source>
</reference>
<dbReference type="Gene3D" id="3.40.605.10">
    <property type="entry name" value="Aldehyde Dehydrogenase, Chain A, domain 1"/>
    <property type="match status" value="1"/>
</dbReference>
<evidence type="ECO:0000256" key="3">
    <source>
        <dbReference type="ARBA" id="ARBA00023027"/>
    </source>
</evidence>
<evidence type="ECO:0000256" key="2">
    <source>
        <dbReference type="ARBA" id="ARBA00023002"/>
    </source>
</evidence>
<keyword evidence="8" id="KW-1185">Reference proteome</keyword>
<dbReference type="InterPro" id="IPR016163">
    <property type="entry name" value="Ald_DH_C"/>
</dbReference>
<dbReference type="SUPFAM" id="SSF53720">
    <property type="entry name" value="ALDH-like"/>
    <property type="match status" value="1"/>
</dbReference>
<accession>A0ABY5H0K5</accession>
<dbReference type="PROSITE" id="PS00687">
    <property type="entry name" value="ALDEHYDE_DEHYDR_GLU"/>
    <property type="match status" value="1"/>
</dbReference>